<dbReference type="EMBL" id="JAQNDN010000010">
    <property type="protein sequence ID" value="MDC0669613.1"/>
    <property type="molecule type" value="Genomic_DNA"/>
</dbReference>
<evidence type="ECO:0000313" key="3">
    <source>
        <dbReference type="Proteomes" id="UP001217838"/>
    </source>
</evidence>
<feature type="region of interest" description="Disordered" evidence="1">
    <location>
        <begin position="111"/>
        <end position="152"/>
    </location>
</feature>
<keyword evidence="3" id="KW-1185">Reference proteome</keyword>
<evidence type="ECO:0000256" key="1">
    <source>
        <dbReference type="SAM" id="MobiDB-lite"/>
    </source>
</evidence>
<accession>A0ABT5B667</accession>
<gene>
    <name evidence="2" type="ORF">POL58_17800</name>
</gene>
<evidence type="ECO:0008006" key="4">
    <source>
        <dbReference type="Google" id="ProtNLM"/>
    </source>
</evidence>
<name>A0ABT5B667_9BACT</name>
<organism evidence="2 3">
    <name type="scientific">Nannocystis radixulma</name>
    <dbReference type="NCBI Taxonomy" id="2995305"/>
    <lineage>
        <taxon>Bacteria</taxon>
        <taxon>Pseudomonadati</taxon>
        <taxon>Myxococcota</taxon>
        <taxon>Polyangia</taxon>
        <taxon>Nannocystales</taxon>
        <taxon>Nannocystaceae</taxon>
        <taxon>Nannocystis</taxon>
    </lineage>
</organism>
<reference evidence="2 3" key="1">
    <citation type="submission" date="2022-11" db="EMBL/GenBank/DDBJ databases">
        <title>Minimal conservation of predation-associated metabolite biosynthetic gene clusters underscores biosynthetic potential of Myxococcota including descriptions for ten novel species: Archangium lansinium sp. nov., Myxococcus landrumus sp. nov., Nannocystis bai.</title>
        <authorList>
            <person name="Ahearne A."/>
            <person name="Stevens C."/>
            <person name="Dowd S."/>
        </authorList>
    </citation>
    <scope>NUCLEOTIDE SEQUENCE [LARGE SCALE GENOMIC DNA]</scope>
    <source>
        <strain evidence="2 3">NCELM</strain>
    </source>
</reference>
<protein>
    <recommendedName>
        <fullName evidence="4">Lipoprotein</fullName>
    </recommendedName>
</protein>
<dbReference type="RefSeq" id="WP_271999409.1">
    <property type="nucleotide sequence ID" value="NZ_JAQNDN010000010.1"/>
</dbReference>
<dbReference type="Proteomes" id="UP001217838">
    <property type="component" value="Unassembled WGS sequence"/>
</dbReference>
<evidence type="ECO:0000313" key="2">
    <source>
        <dbReference type="EMBL" id="MDC0669613.1"/>
    </source>
</evidence>
<sequence>MDQRSKIPGLALLALSFTHCTESDPAGDPIVGDWRAIQVDGQKHPQNGPDGLSGEQLHIGADLEGDMTRYQSYEFDGLDYLVEAVADLVVDASAAPKYRLDVAHEFFDGYASEPSEPSMSGSGEPDTGYADTGAPDPGYDTTNDTGDYADASDDDLAAMRPLKLPTAPQLAPGAMIFDCTLEGDTLTCDREGAEDYKHWVFTRVRPDDEK</sequence>
<comment type="caution">
    <text evidence="2">The sequence shown here is derived from an EMBL/GenBank/DDBJ whole genome shotgun (WGS) entry which is preliminary data.</text>
</comment>
<feature type="compositionally biased region" description="Low complexity" evidence="1">
    <location>
        <begin position="112"/>
        <end position="125"/>
    </location>
</feature>
<proteinExistence type="predicted"/>